<name>A0A892ZP77_9NEIS</name>
<dbReference type="SUPFAM" id="SSF63411">
    <property type="entry name" value="LuxS/MPP-like metallohydrolase"/>
    <property type="match status" value="2"/>
</dbReference>
<feature type="domain" description="Peptidase M16 C-terminal" evidence="9">
    <location>
        <begin position="187"/>
        <end position="367"/>
    </location>
</feature>
<dbReference type="KEGG" id="ptes:JQU52_04365"/>
<accession>A0A892ZP77</accession>
<proteinExistence type="inferred from homology"/>
<feature type="domain" description="Peptidase M16 N-terminal" evidence="8">
    <location>
        <begin position="32"/>
        <end position="173"/>
    </location>
</feature>
<gene>
    <name evidence="10" type="ORF">JQU52_04365</name>
</gene>
<evidence type="ECO:0000259" key="8">
    <source>
        <dbReference type="Pfam" id="PF00675"/>
    </source>
</evidence>
<dbReference type="GO" id="GO:0046872">
    <property type="term" value="F:metal ion binding"/>
    <property type="evidence" value="ECO:0007669"/>
    <property type="project" value="InterPro"/>
</dbReference>
<dbReference type="AlphaFoldDB" id="A0A892ZP77"/>
<feature type="region of interest" description="Disordered" evidence="6">
    <location>
        <begin position="232"/>
        <end position="254"/>
    </location>
</feature>
<keyword evidence="11" id="KW-1185">Reference proteome</keyword>
<dbReference type="Gene3D" id="3.30.830.10">
    <property type="entry name" value="Metalloenzyme, LuxS/M16 peptidase-like"/>
    <property type="match status" value="2"/>
</dbReference>
<keyword evidence="2" id="KW-0645">Protease</keyword>
<dbReference type="PANTHER" id="PTHR43690:SF17">
    <property type="entry name" value="PROTEIN YHJJ"/>
    <property type="match status" value="1"/>
</dbReference>
<keyword evidence="3" id="KW-0378">Hydrolase</keyword>
<evidence type="ECO:0000259" key="9">
    <source>
        <dbReference type="Pfam" id="PF05193"/>
    </source>
</evidence>
<evidence type="ECO:0000256" key="4">
    <source>
        <dbReference type="ARBA" id="ARBA00022833"/>
    </source>
</evidence>
<organism evidence="10 11">
    <name type="scientific">Paralysiella testudinis</name>
    <dbReference type="NCBI Taxonomy" id="2809020"/>
    <lineage>
        <taxon>Bacteria</taxon>
        <taxon>Pseudomonadati</taxon>
        <taxon>Pseudomonadota</taxon>
        <taxon>Betaproteobacteria</taxon>
        <taxon>Neisseriales</taxon>
        <taxon>Neisseriaceae</taxon>
        <taxon>Paralysiella</taxon>
    </lineage>
</organism>
<evidence type="ECO:0000313" key="10">
    <source>
        <dbReference type="EMBL" id="QRQ82629.1"/>
    </source>
</evidence>
<dbReference type="EMBL" id="CP069798">
    <property type="protein sequence ID" value="QRQ82629.1"/>
    <property type="molecule type" value="Genomic_DNA"/>
</dbReference>
<evidence type="ECO:0000256" key="5">
    <source>
        <dbReference type="ARBA" id="ARBA00023049"/>
    </source>
</evidence>
<keyword evidence="7" id="KW-0732">Signal</keyword>
<keyword evidence="4" id="KW-0862">Zinc</keyword>
<dbReference type="InterPro" id="IPR011249">
    <property type="entry name" value="Metalloenz_LuxS/M16"/>
</dbReference>
<keyword evidence="5" id="KW-0482">Metalloprotease</keyword>
<evidence type="ECO:0000313" key="11">
    <source>
        <dbReference type="Proteomes" id="UP000653156"/>
    </source>
</evidence>
<feature type="chain" id="PRO_5034020109" evidence="7">
    <location>
        <begin position="21"/>
        <end position="451"/>
    </location>
</feature>
<comment type="similarity">
    <text evidence="1">Belongs to the peptidase M16 family.</text>
</comment>
<evidence type="ECO:0000256" key="3">
    <source>
        <dbReference type="ARBA" id="ARBA00022801"/>
    </source>
</evidence>
<sequence>MKAKRIWLAAAALSAALAQAQTLSATLDNGMKVVVKEDARAPVAVSQLWYRVGSQDEHSGKTGLSHALEHMMFKGTDSVPAGEFSRKVAAWGGNDNAYTSREVTVYHQTVAARHLADVLAMEADRMANLNFSNADFDNEMKVIREERRQRTEDNPSGKLWELMNQTAFRQPYNRAPVIGHMADLNTLQAADLRDWYRQWYAPNNATLVIVGDVNAKATLHTVRQLFGHLPAQTLPSRHSGSEAAAQRGARAQTSAPSELPMLSVVYSAPSLRQVDDTLPYALSVLYEVLAGDGTARLQKNWVRQQPLAVAVGADYDMLTRTDNLFVLMGYPAKGVSTQQLQAALQSDIAAIAKNGISAAELQRVRTQAEANREYAKDSMSVQARIIGELENTGLGWQAEDEVQRRLLAVSAADVQNAARFLQAQKPTVVVLKPLPVNSQTATAMGGGNELH</sequence>
<dbReference type="GO" id="GO:0006508">
    <property type="term" value="P:proteolysis"/>
    <property type="evidence" value="ECO:0007669"/>
    <property type="project" value="UniProtKB-KW"/>
</dbReference>
<feature type="signal peptide" evidence="7">
    <location>
        <begin position="1"/>
        <end position="20"/>
    </location>
</feature>
<evidence type="ECO:0000256" key="2">
    <source>
        <dbReference type="ARBA" id="ARBA00022670"/>
    </source>
</evidence>
<dbReference type="Proteomes" id="UP000653156">
    <property type="component" value="Chromosome"/>
</dbReference>
<dbReference type="InterPro" id="IPR007863">
    <property type="entry name" value="Peptidase_M16_C"/>
</dbReference>
<dbReference type="PANTHER" id="PTHR43690">
    <property type="entry name" value="NARDILYSIN"/>
    <property type="match status" value="1"/>
</dbReference>
<reference evidence="10" key="1">
    <citation type="submission" date="2021-02" db="EMBL/GenBank/DDBJ databases">
        <title>Neisseriaceae sp. 26B isolated from the cloaca of a Common Toad-headed Turtle (Mesoclemmys nasuta).</title>
        <authorList>
            <person name="Spergser J."/>
            <person name="Busse H.-J."/>
        </authorList>
    </citation>
    <scope>NUCLEOTIDE SEQUENCE</scope>
    <source>
        <strain evidence="10">26B</strain>
    </source>
</reference>
<protein>
    <submittedName>
        <fullName evidence="10">Insulinase family protein</fullName>
    </submittedName>
</protein>
<evidence type="ECO:0000256" key="6">
    <source>
        <dbReference type="SAM" id="MobiDB-lite"/>
    </source>
</evidence>
<dbReference type="InterPro" id="IPR011765">
    <property type="entry name" value="Pept_M16_N"/>
</dbReference>
<evidence type="ECO:0000256" key="7">
    <source>
        <dbReference type="SAM" id="SignalP"/>
    </source>
</evidence>
<dbReference type="RefSeq" id="WP_230339916.1">
    <property type="nucleotide sequence ID" value="NZ_CP069798.1"/>
</dbReference>
<dbReference type="Pfam" id="PF00675">
    <property type="entry name" value="Peptidase_M16"/>
    <property type="match status" value="1"/>
</dbReference>
<evidence type="ECO:0000256" key="1">
    <source>
        <dbReference type="ARBA" id="ARBA00007261"/>
    </source>
</evidence>
<dbReference type="InterPro" id="IPR050626">
    <property type="entry name" value="Peptidase_M16"/>
</dbReference>
<dbReference type="GO" id="GO:0008237">
    <property type="term" value="F:metallopeptidase activity"/>
    <property type="evidence" value="ECO:0007669"/>
    <property type="project" value="UniProtKB-KW"/>
</dbReference>
<dbReference type="Pfam" id="PF05193">
    <property type="entry name" value="Peptidase_M16_C"/>
    <property type="match status" value="1"/>
</dbReference>